<gene>
    <name evidence="1" type="ORF">JY651_35060</name>
</gene>
<reference evidence="1 2" key="1">
    <citation type="submission" date="2021-02" db="EMBL/GenBank/DDBJ databases">
        <title>De Novo genome assembly of isolated myxobacteria.</title>
        <authorList>
            <person name="Stevens D.C."/>
        </authorList>
    </citation>
    <scope>NUCLEOTIDE SEQUENCE [LARGE SCALE GENOMIC DNA]</scope>
    <source>
        <strain evidence="2">SCPEA02</strain>
    </source>
</reference>
<organism evidence="1 2">
    <name type="scientific">Pyxidicoccus parkwayensis</name>
    <dbReference type="NCBI Taxonomy" id="2813578"/>
    <lineage>
        <taxon>Bacteria</taxon>
        <taxon>Pseudomonadati</taxon>
        <taxon>Myxococcota</taxon>
        <taxon>Myxococcia</taxon>
        <taxon>Myxococcales</taxon>
        <taxon>Cystobacterineae</taxon>
        <taxon>Myxococcaceae</taxon>
        <taxon>Pyxidicoccus</taxon>
    </lineage>
</organism>
<dbReference type="EMBL" id="CP071090">
    <property type="protein sequence ID" value="QSQ28384.1"/>
    <property type="molecule type" value="Genomic_DNA"/>
</dbReference>
<sequence>MHKARVGRWAKAKPRKPKKRESSWDYFADVYGSITWILDGTADLGLEMFYCGDVTGGGWSCLEVDSDSGYSTDGLVEATGNEELEDLFVFHGGQHQDRSWALDRRVSSPTGEFAVIPFSDTLEKLPRLAKPERIVPFGHWLYKRVVALTRIAEKNLRELV</sequence>
<dbReference type="Proteomes" id="UP000662747">
    <property type="component" value="Chromosome"/>
</dbReference>
<proteinExistence type="predicted"/>
<evidence type="ECO:0000313" key="1">
    <source>
        <dbReference type="EMBL" id="QSQ28384.1"/>
    </source>
</evidence>
<protein>
    <submittedName>
        <fullName evidence="1">Uncharacterized protein</fullName>
    </submittedName>
</protein>
<accession>A0ABX7PD07</accession>
<evidence type="ECO:0000313" key="2">
    <source>
        <dbReference type="Proteomes" id="UP000662747"/>
    </source>
</evidence>
<name>A0ABX7PD07_9BACT</name>
<keyword evidence="2" id="KW-1185">Reference proteome</keyword>